<evidence type="ECO:0000259" key="1">
    <source>
        <dbReference type="SMART" id="SM00670"/>
    </source>
</evidence>
<organism evidence="2 3">
    <name type="scientific">Dissulfuribacter thermophilus</name>
    <dbReference type="NCBI Taxonomy" id="1156395"/>
    <lineage>
        <taxon>Bacteria</taxon>
        <taxon>Pseudomonadati</taxon>
        <taxon>Thermodesulfobacteriota</taxon>
        <taxon>Dissulfuribacteria</taxon>
        <taxon>Dissulfuribacterales</taxon>
        <taxon>Dissulfuribacteraceae</taxon>
        <taxon>Dissulfuribacter</taxon>
    </lineage>
</organism>
<dbReference type="EMBL" id="MAGO01000017">
    <property type="protein sequence ID" value="OCC14197.1"/>
    <property type="molecule type" value="Genomic_DNA"/>
</dbReference>
<dbReference type="InterPro" id="IPR002716">
    <property type="entry name" value="PIN_dom"/>
</dbReference>
<feature type="domain" description="PIN" evidence="1">
    <location>
        <begin position="1"/>
        <end position="110"/>
    </location>
</feature>
<dbReference type="Proteomes" id="UP000093080">
    <property type="component" value="Unassembled WGS sequence"/>
</dbReference>
<dbReference type="InterPro" id="IPR029060">
    <property type="entry name" value="PIN-like_dom_sf"/>
</dbReference>
<dbReference type="SMART" id="SM00670">
    <property type="entry name" value="PINc"/>
    <property type="match status" value="1"/>
</dbReference>
<sequence length="135" mass="15351">MVDTSVFISSFFGGNPKKVIDLWKKGEITLCLSNKIVDEYIAVLKRLGLQDGKELQELLDIFAEGHHIIFTAKTPVLSIVHDDPDDNKFIECAVALKAQYIISGDQHLKQIENYMGILILNPKKFSEEFTKNKKR</sequence>
<dbReference type="InterPro" id="IPR029052">
    <property type="entry name" value="Metallo-depent_PP-like"/>
</dbReference>
<protein>
    <submittedName>
        <fullName evidence="2">Putative nucleic acid-binding protein, contains PIN domain</fullName>
    </submittedName>
</protein>
<dbReference type="PANTHER" id="PTHR34610:SF3">
    <property type="entry name" value="SSL7007 PROTEIN"/>
    <property type="match status" value="1"/>
</dbReference>
<reference evidence="2 3" key="1">
    <citation type="submission" date="2016-06" db="EMBL/GenBank/DDBJ databases">
        <title>Respiratory ammonification of nitrate coupled to the oxidation of elemental sulfur in deep-sea autotrophic thermophilic bacteria.</title>
        <authorList>
            <person name="Slobodkina G.B."/>
            <person name="Mardanov A.V."/>
            <person name="Ravin N.V."/>
            <person name="Frolova A.A."/>
            <person name="Viryasiv M.B."/>
            <person name="Chernyh N.A."/>
            <person name="Bonch-Osmolovskaya E.A."/>
            <person name="Slobodkin A.I."/>
        </authorList>
    </citation>
    <scope>NUCLEOTIDE SEQUENCE [LARGE SCALE GENOMIC DNA]</scope>
    <source>
        <strain evidence="2 3">S69</strain>
    </source>
</reference>
<comment type="caution">
    <text evidence="2">The sequence shown here is derived from an EMBL/GenBank/DDBJ whole genome shotgun (WGS) entry which is preliminary data.</text>
</comment>
<proteinExistence type="predicted"/>
<gene>
    <name evidence="2" type="ORF">DBT_2402</name>
</gene>
<evidence type="ECO:0000313" key="3">
    <source>
        <dbReference type="Proteomes" id="UP000093080"/>
    </source>
</evidence>
<dbReference type="AlphaFoldDB" id="A0A1B9F2N4"/>
<name>A0A1B9F2N4_9BACT</name>
<dbReference type="Gene3D" id="3.60.21.10">
    <property type="match status" value="1"/>
</dbReference>
<dbReference type="InterPro" id="IPR002850">
    <property type="entry name" value="PIN_toxin-like"/>
</dbReference>
<dbReference type="PANTHER" id="PTHR34610">
    <property type="entry name" value="SSL7007 PROTEIN"/>
    <property type="match status" value="1"/>
</dbReference>
<keyword evidence="3" id="KW-1185">Reference proteome</keyword>
<dbReference type="STRING" id="1156395.DBT_2402"/>
<dbReference type="NCBIfam" id="TIGR00305">
    <property type="entry name" value="putative toxin-antitoxin system toxin component, PIN family"/>
    <property type="match status" value="1"/>
</dbReference>
<evidence type="ECO:0000313" key="2">
    <source>
        <dbReference type="EMBL" id="OCC14197.1"/>
    </source>
</evidence>
<accession>A0A1B9F2N4</accession>
<dbReference type="Pfam" id="PF13470">
    <property type="entry name" value="PIN_3"/>
    <property type="match status" value="1"/>
</dbReference>
<dbReference type="SUPFAM" id="SSF88723">
    <property type="entry name" value="PIN domain-like"/>
    <property type="match status" value="1"/>
</dbReference>